<dbReference type="Pfam" id="PF09797">
    <property type="entry name" value="NatB_MDM20"/>
    <property type="match status" value="1"/>
</dbReference>
<dbReference type="InterPro" id="IPR019183">
    <property type="entry name" value="NAA25_NatB_aux_su"/>
</dbReference>
<dbReference type="InterPro" id="IPR036188">
    <property type="entry name" value="FAD/NAD-bd_sf"/>
</dbReference>
<evidence type="ECO:0000256" key="2">
    <source>
        <dbReference type="ARBA" id="ARBA00022630"/>
    </source>
</evidence>
<dbReference type="PRINTS" id="PR00368">
    <property type="entry name" value="FADPNR"/>
</dbReference>
<dbReference type="PANTHER" id="PTHR43735:SF3">
    <property type="entry name" value="FERROPTOSIS SUPPRESSOR PROTEIN 1"/>
    <property type="match status" value="1"/>
</dbReference>
<evidence type="ECO:0000256" key="5">
    <source>
        <dbReference type="SAM" id="MobiDB-lite"/>
    </source>
</evidence>
<evidence type="ECO:0000313" key="7">
    <source>
        <dbReference type="EMBL" id="KAK9804254.1"/>
    </source>
</evidence>
<gene>
    <name evidence="7" type="ORF">WJX72_003568</name>
</gene>
<comment type="caution">
    <text evidence="7">The sequence shown here is derived from an EMBL/GenBank/DDBJ whole genome shotgun (WGS) entry which is preliminary data.</text>
</comment>
<keyword evidence="2" id="KW-0285">Flavoprotein</keyword>
<dbReference type="SUPFAM" id="SSF51905">
    <property type="entry name" value="FAD/NAD(P)-binding domain"/>
    <property type="match status" value="1"/>
</dbReference>
<feature type="region of interest" description="Disordered" evidence="5">
    <location>
        <begin position="882"/>
        <end position="904"/>
    </location>
</feature>
<dbReference type="EMBL" id="JALJOR010000018">
    <property type="protein sequence ID" value="KAK9804254.1"/>
    <property type="molecule type" value="Genomic_DNA"/>
</dbReference>
<dbReference type="Pfam" id="PF07992">
    <property type="entry name" value="Pyr_redox_2"/>
    <property type="match status" value="1"/>
</dbReference>
<evidence type="ECO:0000313" key="8">
    <source>
        <dbReference type="Proteomes" id="UP001489004"/>
    </source>
</evidence>
<accession>A0AAW1P8Z1</accession>
<dbReference type="InterPro" id="IPR011990">
    <property type="entry name" value="TPR-like_helical_dom_sf"/>
</dbReference>
<proteinExistence type="inferred from homology"/>
<evidence type="ECO:0000256" key="4">
    <source>
        <dbReference type="ARBA" id="ARBA00023002"/>
    </source>
</evidence>
<dbReference type="Proteomes" id="UP001489004">
    <property type="component" value="Unassembled WGS sequence"/>
</dbReference>
<dbReference type="GO" id="GO:0005737">
    <property type="term" value="C:cytoplasm"/>
    <property type="evidence" value="ECO:0007669"/>
    <property type="project" value="TreeGrafter"/>
</dbReference>
<dbReference type="GO" id="GO:0050660">
    <property type="term" value="F:flavin adenine dinucleotide binding"/>
    <property type="evidence" value="ECO:0007669"/>
    <property type="project" value="TreeGrafter"/>
</dbReference>
<organism evidence="7 8">
    <name type="scientific">[Myrmecia] bisecta</name>
    <dbReference type="NCBI Taxonomy" id="41462"/>
    <lineage>
        <taxon>Eukaryota</taxon>
        <taxon>Viridiplantae</taxon>
        <taxon>Chlorophyta</taxon>
        <taxon>core chlorophytes</taxon>
        <taxon>Trebouxiophyceae</taxon>
        <taxon>Trebouxiales</taxon>
        <taxon>Trebouxiaceae</taxon>
        <taxon>Myrmecia</taxon>
    </lineage>
</organism>
<sequence length="1335" mass="143596">MTDAYERRLRPVYDAIDIGSWKAAIKHANTALAKYKNDQLLRCLKALALQRNGRPDEALQACEEVRRATPDDERVLFTLGLVYRRLGCLQQLTATHVAASAARPADVDLLAGVFYAHVREFNYVKQQQVAMQLHRLAGQHKPSFAWWAIASLVLQARAALAGGASASMAPQQLLQLAHTMVTKQLEKAGRFLNYEALLLYIDILKAQGQTGEALKVVQGDLGGVVPLPEERHALAAALMAEMGERQAAADMYKQALMQDPDDWASLQAALDCVLPPAPSGAPRTWDSSAPAVVGGLADVTQRLSSLDVHERTASQVDESFSKGLEQAEALLAEGILQYFGKLGHMASCAVDVRAYTRAVSGNRRPWLAQQLHAVCDESEVACEQLEPSHLLREVRRRICAYQLEHDLGLPDFATAGEAEAHALRLVALHRSALPLTANLDEKERGPADEALALAANSLLRAIALEQPAGNATVLRRILQAVLVVEAGQQRRSVSSPLRLAATALYTLLGAAAPADSNFRMLDIKHIMHDTMTGHQILPVVMSSLWEARAQSLLRAVEALHNDHIRDAGDTLIMAYRQDTFSKVVEFVDFKERLERSHTRALAGSELALMHLRRAALGSLAAAHQAAEEAAFMIGQLPDVGDAGVAAAMRFNEDLSTRPAWLPPLAASPGLQVAAWWATAAHMQWPGYAQCWWSCTSAAETPRPEAQAYREALQKALQRRWLLPRMLTSLLAPAAPQQKDVSESSRDLAGYVNRLAAACSVPDVATALQTASGKNGMLQQLPLSDVCQLVNLATFQAAVPFQVILDELSHPTAEHLQELRSACTSLQHVFTGACDRIAASLSPLHSLHGLVDGGTLAAAAWLVGEEAAWLGLGLRLWHDRLQPTTGKRKKGKKASENGASPTSNGLNGLAVAQQALAAVQEAYHSGLQSVGSALASLLQQRDQVALLRKAVEAGGEMQLDVLAGADSTTEQEAAMGLPKLVIVGGGHAGVALAQALHGAADVTLVDRKDFYSINWANVRVAVMPELSDQVNIPYKDIPRLDNVVQASVTHVTPTSVTLDNGNTLAFDYLVIATGSAYSDPMGKSPETTAVGALFDNQTRAKALRDAQTVLIVGGGPTAVELAGEIVTELPDKQVTMVQSAATLLPSVRPALGQNAHVWLSKKGVKLIMNERVARDATGSLITDKGKERLSADVVYWCTGNTPQTAFLKSTMPHALDDRGLIKVDEHLRVEGATNMFAIGDCTNIPETKLGFLAKTQAGVLAKNLKTMLAAGPSKAQLKTYKAGGGMPQVMLVTLGRGYGVGQCWDESEFLQMVTMVYQVRELDHLLAEVTSACGQL</sequence>
<dbReference type="Gene3D" id="3.50.50.100">
    <property type="match status" value="1"/>
</dbReference>
<protein>
    <recommendedName>
        <fullName evidence="6">FAD/NAD(P)-binding domain-containing protein</fullName>
    </recommendedName>
</protein>
<reference evidence="7 8" key="1">
    <citation type="journal article" date="2024" name="Nat. Commun.">
        <title>Phylogenomics reveals the evolutionary origins of lichenization in chlorophyte algae.</title>
        <authorList>
            <person name="Puginier C."/>
            <person name="Libourel C."/>
            <person name="Otte J."/>
            <person name="Skaloud P."/>
            <person name="Haon M."/>
            <person name="Grisel S."/>
            <person name="Petersen M."/>
            <person name="Berrin J.G."/>
            <person name="Delaux P.M."/>
            <person name="Dal Grande F."/>
            <person name="Keller J."/>
        </authorList>
    </citation>
    <scope>NUCLEOTIDE SEQUENCE [LARGE SCALE GENOMIC DNA]</scope>
    <source>
        <strain evidence="7 8">SAG 2043</strain>
    </source>
</reference>
<dbReference type="PANTHER" id="PTHR43735">
    <property type="entry name" value="APOPTOSIS-INDUCING FACTOR 1"/>
    <property type="match status" value="1"/>
</dbReference>
<keyword evidence="3" id="KW-0274">FAD</keyword>
<evidence type="ECO:0000259" key="6">
    <source>
        <dbReference type="Pfam" id="PF07992"/>
    </source>
</evidence>
<evidence type="ECO:0000256" key="1">
    <source>
        <dbReference type="ARBA" id="ARBA00006442"/>
    </source>
</evidence>
<dbReference type="GO" id="GO:0004174">
    <property type="term" value="F:electron-transferring-flavoprotein dehydrogenase activity"/>
    <property type="evidence" value="ECO:0007669"/>
    <property type="project" value="TreeGrafter"/>
</dbReference>
<dbReference type="InterPro" id="IPR023753">
    <property type="entry name" value="FAD/NAD-binding_dom"/>
</dbReference>
<comment type="similarity">
    <text evidence="1">Belongs to the FAD-dependent oxidoreductase family.</text>
</comment>
<evidence type="ECO:0000256" key="3">
    <source>
        <dbReference type="ARBA" id="ARBA00022827"/>
    </source>
</evidence>
<dbReference type="SUPFAM" id="SSF48452">
    <property type="entry name" value="TPR-like"/>
    <property type="match status" value="1"/>
</dbReference>
<keyword evidence="8" id="KW-1185">Reference proteome</keyword>
<keyword evidence="4" id="KW-0560">Oxidoreductase</keyword>
<feature type="domain" description="FAD/NAD(P)-binding" evidence="6">
    <location>
        <begin position="978"/>
        <end position="1246"/>
    </location>
</feature>
<dbReference type="Gene3D" id="1.25.40.1040">
    <property type="match status" value="1"/>
</dbReference>
<name>A0AAW1P8Z1_9CHLO</name>